<dbReference type="InterPro" id="IPR056009">
    <property type="entry name" value="DUF7587"/>
</dbReference>
<feature type="domain" description="DUF7587" evidence="1">
    <location>
        <begin position="9"/>
        <end position="153"/>
    </location>
</feature>
<dbReference type="Pfam" id="PF24494">
    <property type="entry name" value="DUF7587"/>
    <property type="match status" value="1"/>
</dbReference>
<sequence>MDQYRCPQPPRFLYRVQYPRTQTTRHASGLRARDTTSVFEKHGYDTEFIQVVQNQFVWEYKGAGGTPFISFFSDEEHAINWACLLWRCRSSGCSLKDEWTLLTIDTALLGDTHVYKLSTLIEKMGVSIPKKAEDAHKKGAYICLHSIPDCAIKEERSGPSVRKSRRLKYPIYTPPKPTTFHDDGSDDVKTVLKGLEGLQIAI</sequence>
<dbReference type="AlphaFoldDB" id="A0AAN6XSL6"/>
<dbReference type="Proteomes" id="UP001303160">
    <property type="component" value="Unassembled WGS sequence"/>
</dbReference>
<comment type="caution">
    <text evidence="2">The sequence shown here is derived from an EMBL/GenBank/DDBJ whole genome shotgun (WGS) entry which is preliminary data.</text>
</comment>
<keyword evidence="3" id="KW-1185">Reference proteome</keyword>
<organism evidence="2 3">
    <name type="scientific">Triangularia verruculosa</name>
    <dbReference type="NCBI Taxonomy" id="2587418"/>
    <lineage>
        <taxon>Eukaryota</taxon>
        <taxon>Fungi</taxon>
        <taxon>Dikarya</taxon>
        <taxon>Ascomycota</taxon>
        <taxon>Pezizomycotina</taxon>
        <taxon>Sordariomycetes</taxon>
        <taxon>Sordariomycetidae</taxon>
        <taxon>Sordariales</taxon>
        <taxon>Podosporaceae</taxon>
        <taxon>Triangularia</taxon>
    </lineage>
</organism>
<dbReference type="EMBL" id="MU863879">
    <property type="protein sequence ID" value="KAK4204961.1"/>
    <property type="molecule type" value="Genomic_DNA"/>
</dbReference>
<proteinExistence type="predicted"/>
<gene>
    <name evidence="2" type="ORF">QBC40DRAFT_272074</name>
</gene>
<evidence type="ECO:0000259" key="1">
    <source>
        <dbReference type="Pfam" id="PF24494"/>
    </source>
</evidence>
<dbReference type="PANTHER" id="PTHR40781">
    <property type="match status" value="1"/>
</dbReference>
<reference evidence="2" key="2">
    <citation type="submission" date="2023-05" db="EMBL/GenBank/DDBJ databases">
        <authorList>
            <consortium name="Lawrence Berkeley National Laboratory"/>
            <person name="Steindorff A."/>
            <person name="Hensen N."/>
            <person name="Bonometti L."/>
            <person name="Westerberg I."/>
            <person name="Brannstrom I.O."/>
            <person name="Guillou S."/>
            <person name="Cros-Aarteil S."/>
            <person name="Calhoun S."/>
            <person name="Haridas S."/>
            <person name="Kuo A."/>
            <person name="Mondo S."/>
            <person name="Pangilinan J."/>
            <person name="Riley R."/>
            <person name="Labutti K."/>
            <person name="Andreopoulos B."/>
            <person name="Lipzen A."/>
            <person name="Chen C."/>
            <person name="Yanf M."/>
            <person name="Daum C."/>
            <person name="Ng V."/>
            <person name="Clum A."/>
            <person name="Ohm R."/>
            <person name="Martin F."/>
            <person name="Silar P."/>
            <person name="Natvig D."/>
            <person name="Lalanne C."/>
            <person name="Gautier V."/>
            <person name="Ament-Velasquez S.L."/>
            <person name="Kruys A."/>
            <person name="Hutchinson M.I."/>
            <person name="Powell A.J."/>
            <person name="Barry K."/>
            <person name="Miller A.N."/>
            <person name="Grigoriev I.V."/>
            <person name="Debuchy R."/>
            <person name="Gladieux P."/>
            <person name="Thoren M.H."/>
            <person name="Johannesson H."/>
        </authorList>
    </citation>
    <scope>NUCLEOTIDE SEQUENCE</scope>
    <source>
        <strain evidence="2">CBS 315.58</strain>
    </source>
</reference>
<evidence type="ECO:0000313" key="3">
    <source>
        <dbReference type="Proteomes" id="UP001303160"/>
    </source>
</evidence>
<dbReference type="PANTHER" id="PTHR40781:SF1">
    <property type="match status" value="1"/>
</dbReference>
<reference evidence="2" key="1">
    <citation type="journal article" date="2023" name="Mol. Phylogenet. Evol.">
        <title>Genome-scale phylogeny and comparative genomics of the fungal order Sordariales.</title>
        <authorList>
            <person name="Hensen N."/>
            <person name="Bonometti L."/>
            <person name="Westerberg I."/>
            <person name="Brannstrom I.O."/>
            <person name="Guillou S."/>
            <person name="Cros-Aarteil S."/>
            <person name="Calhoun S."/>
            <person name="Haridas S."/>
            <person name="Kuo A."/>
            <person name="Mondo S."/>
            <person name="Pangilinan J."/>
            <person name="Riley R."/>
            <person name="LaButti K."/>
            <person name="Andreopoulos B."/>
            <person name="Lipzen A."/>
            <person name="Chen C."/>
            <person name="Yan M."/>
            <person name="Daum C."/>
            <person name="Ng V."/>
            <person name="Clum A."/>
            <person name="Steindorff A."/>
            <person name="Ohm R.A."/>
            <person name="Martin F."/>
            <person name="Silar P."/>
            <person name="Natvig D.O."/>
            <person name="Lalanne C."/>
            <person name="Gautier V."/>
            <person name="Ament-Velasquez S.L."/>
            <person name="Kruys A."/>
            <person name="Hutchinson M.I."/>
            <person name="Powell A.J."/>
            <person name="Barry K."/>
            <person name="Miller A.N."/>
            <person name="Grigoriev I.V."/>
            <person name="Debuchy R."/>
            <person name="Gladieux P."/>
            <person name="Hiltunen Thoren M."/>
            <person name="Johannesson H."/>
        </authorList>
    </citation>
    <scope>NUCLEOTIDE SEQUENCE</scope>
    <source>
        <strain evidence="2">CBS 315.58</strain>
    </source>
</reference>
<name>A0AAN6XSL6_9PEZI</name>
<accession>A0AAN6XSL6</accession>
<protein>
    <recommendedName>
        <fullName evidence="1">DUF7587 domain-containing protein</fullName>
    </recommendedName>
</protein>
<evidence type="ECO:0000313" key="2">
    <source>
        <dbReference type="EMBL" id="KAK4204961.1"/>
    </source>
</evidence>